<dbReference type="GO" id="GO:0006355">
    <property type="term" value="P:regulation of DNA-templated transcription"/>
    <property type="evidence" value="ECO:0007669"/>
    <property type="project" value="InterPro"/>
</dbReference>
<dbReference type="GO" id="GO:0000155">
    <property type="term" value="F:phosphorelay sensor kinase activity"/>
    <property type="evidence" value="ECO:0007669"/>
    <property type="project" value="InterPro"/>
</dbReference>
<dbReference type="KEGG" id="msaa:QYS49_34400"/>
<protein>
    <recommendedName>
        <fullName evidence="2">histidine kinase</fullName>
        <ecNumber evidence="2">2.7.13.3</ecNumber>
    </recommendedName>
</protein>
<dbReference type="EMBL" id="CP129971">
    <property type="protein sequence ID" value="WMN12712.1"/>
    <property type="molecule type" value="Genomic_DNA"/>
</dbReference>
<dbReference type="PROSITE" id="PS50113">
    <property type="entry name" value="PAC"/>
    <property type="match status" value="1"/>
</dbReference>
<accession>A0AA51NC81</accession>
<dbReference type="InterPro" id="IPR000700">
    <property type="entry name" value="PAS-assoc_C"/>
</dbReference>
<evidence type="ECO:0000313" key="7">
    <source>
        <dbReference type="Proteomes" id="UP001230496"/>
    </source>
</evidence>
<dbReference type="CDD" id="cd00130">
    <property type="entry name" value="PAS"/>
    <property type="match status" value="2"/>
</dbReference>
<feature type="transmembrane region" description="Helical" evidence="3">
    <location>
        <begin position="51"/>
        <end position="66"/>
    </location>
</feature>
<dbReference type="InterPro" id="IPR013767">
    <property type="entry name" value="PAS_fold"/>
</dbReference>
<evidence type="ECO:0000256" key="1">
    <source>
        <dbReference type="ARBA" id="ARBA00000085"/>
    </source>
</evidence>
<dbReference type="Pfam" id="PF00512">
    <property type="entry name" value="HisKA"/>
    <property type="match status" value="1"/>
</dbReference>
<evidence type="ECO:0000256" key="2">
    <source>
        <dbReference type="ARBA" id="ARBA00012438"/>
    </source>
</evidence>
<keyword evidence="3" id="KW-0472">Membrane</keyword>
<comment type="catalytic activity">
    <reaction evidence="1">
        <text>ATP + protein L-histidine = ADP + protein N-phospho-L-histidine.</text>
        <dbReference type="EC" id="2.7.13.3"/>
    </reaction>
</comment>
<feature type="transmembrane region" description="Helical" evidence="3">
    <location>
        <begin position="12"/>
        <end position="31"/>
    </location>
</feature>
<dbReference type="PANTHER" id="PTHR44757">
    <property type="entry name" value="DIGUANYLATE CYCLASE DGCP"/>
    <property type="match status" value="1"/>
</dbReference>
<feature type="domain" description="PAC" evidence="5">
    <location>
        <begin position="268"/>
        <end position="320"/>
    </location>
</feature>
<name>A0AA51NC81_9BACT</name>
<dbReference type="AlphaFoldDB" id="A0AA51NC81"/>
<keyword evidence="3" id="KW-0812">Transmembrane</keyword>
<organism evidence="6 7">
    <name type="scientific">Marivirga salinarum</name>
    <dbReference type="NCBI Taxonomy" id="3059078"/>
    <lineage>
        <taxon>Bacteria</taxon>
        <taxon>Pseudomonadati</taxon>
        <taxon>Bacteroidota</taxon>
        <taxon>Cytophagia</taxon>
        <taxon>Cytophagales</taxon>
        <taxon>Marivirgaceae</taxon>
        <taxon>Marivirga</taxon>
    </lineage>
</organism>
<evidence type="ECO:0000259" key="5">
    <source>
        <dbReference type="PROSITE" id="PS50113"/>
    </source>
</evidence>
<gene>
    <name evidence="6" type="ORF">QYS49_34400</name>
</gene>
<dbReference type="RefSeq" id="WP_308350948.1">
    <property type="nucleotide sequence ID" value="NZ_CP129971.1"/>
</dbReference>
<dbReference type="Proteomes" id="UP001230496">
    <property type="component" value="Chromosome"/>
</dbReference>
<dbReference type="InterPro" id="IPR035965">
    <property type="entry name" value="PAS-like_dom_sf"/>
</dbReference>
<dbReference type="SUPFAM" id="SSF55785">
    <property type="entry name" value="PYP-like sensor domain (PAS domain)"/>
    <property type="match status" value="2"/>
</dbReference>
<dbReference type="Pfam" id="PF13426">
    <property type="entry name" value="PAS_9"/>
    <property type="match status" value="1"/>
</dbReference>
<evidence type="ECO:0000313" key="6">
    <source>
        <dbReference type="EMBL" id="WMN12712.1"/>
    </source>
</evidence>
<dbReference type="SMART" id="SM00091">
    <property type="entry name" value="PAS"/>
    <property type="match status" value="2"/>
</dbReference>
<proteinExistence type="predicted"/>
<dbReference type="SUPFAM" id="SSF47384">
    <property type="entry name" value="Homodimeric domain of signal transducing histidine kinase"/>
    <property type="match status" value="1"/>
</dbReference>
<dbReference type="SMART" id="SM00086">
    <property type="entry name" value="PAC"/>
    <property type="match status" value="1"/>
</dbReference>
<dbReference type="PROSITE" id="PS50112">
    <property type="entry name" value="PAS"/>
    <property type="match status" value="1"/>
</dbReference>
<keyword evidence="7" id="KW-1185">Reference proteome</keyword>
<dbReference type="Gene3D" id="3.30.450.20">
    <property type="entry name" value="PAS domain"/>
    <property type="match status" value="2"/>
</dbReference>
<dbReference type="Pfam" id="PF00989">
    <property type="entry name" value="PAS"/>
    <property type="match status" value="1"/>
</dbReference>
<dbReference type="InterPro" id="IPR000014">
    <property type="entry name" value="PAS"/>
</dbReference>
<feature type="domain" description="PAS" evidence="4">
    <location>
        <begin position="196"/>
        <end position="248"/>
    </location>
</feature>
<evidence type="ECO:0000256" key="3">
    <source>
        <dbReference type="SAM" id="Phobius"/>
    </source>
</evidence>
<dbReference type="EC" id="2.7.13.3" evidence="2"/>
<evidence type="ECO:0000259" key="4">
    <source>
        <dbReference type="PROSITE" id="PS50112"/>
    </source>
</evidence>
<dbReference type="PANTHER" id="PTHR44757:SF2">
    <property type="entry name" value="BIOFILM ARCHITECTURE MAINTENANCE PROTEIN MBAA"/>
    <property type="match status" value="1"/>
</dbReference>
<dbReference type="NCBIfam" id="TIGR00229">
    <property type="entry name" value="sensory_box"/>
    <property type="match status" value="2"/>
</dbReference>
<reference evidence="6 7" key="1">
    <citation type="submission" date="2023-08" db="EMBL/GenBank/DDBJ databases">
        <title>Comparative genomics and taxonomic characterization of three novel marine species of genus Marivirga.</title>
        <authorList>
            <person name="Muhammad N."/>
            <person name="Kim S.-G."/>
        </authorList>
    </citation>
    <scope>NUCLEOTIDE SEQUENCE [LARGE SCALE GENOMIC DNA]</scope>
    <source>
        <strain evidence="6 7">BDSF4-3</strain>
    </source>
</reference>
<dbReference type="InterPro" id="IPR052155">
    <property type="entry name" value="Biofilm_reg_signaling"/>
</dbReference>
<dbReference type="InterPro" id="IPR003661">
    <property type="entry name" value="HisK_dim/P_dom"/>
</dbReference>
<dbReference type="InterPro" id="IPR001610">
    <property type="entry name" value="PAC"/>
</dbReference>
<dbReference type="Gene3D" id="1.10.287.130">
    <property type="match status" value="1"/>
</dbReference>
<dbReference type="CDD" id="cd00082">
    <property type="entry name" value="HisKA"/>
    <property type="match status" value="1"/>
</dbReference>
<sequence length="395" mass="46340">MKLEEKDWTIPLIYLLAGIVWIGLSDELLFFLADKFNLQQELITTLSQWKGFFYVAITTLLLYYLIKRKTNSIEFVKNDFRRLFHDNPNPMYIFEINSQNILLANKAACSQYGYSLNELSHLNLNDLRPDSEANKLQLHLKQLQEEFVDSGEWLHQDKFGNYFYVNIYSHSTLYKGKECRIVNAINVNKKILAELERENFEKALNKAALVSITNINGNIEEVNSEFCRISGYSKNELIGHPIEMLESEYHSLKLWNDMWQKIKAGEIWRADIKNKNKNGEYYWTDMVVSPVRNHHGNIYKFMSISYDITEKKNLEINQQQLLDDFTDYAFQTSHELRGPLTSMMGLTSLFEKYEDPAYLVEKLKATAEQMDVVIRKMNDSLSRTALNLILEKRNN</sequence>
<dbReference type="InterPro" id="IPR036097">
    <property type="entry name" value="HisK_dim/P_sf"/>
</dbReference>
<keyword evidence="3" id="KW-1133">Transmembrane helix</keyword>